<dbReference type="OMA" id="GHYETAY"/>
<evidence type="ECO:0000313" key="8">
    <source>
        <dbReference type="EMBL" id="RFU29644.1"/>
    </source>
</evidence>
<dbReference type="Proteomes" id="UP000258309">
    <property type="component" value="Unassembled WGS sequence"/>
</dbReference>
<feature type="transmembrane region" description="Helical" evidence="6">
    <location>
        <begin position="66"/>
        <end position="91"/>
    </location>
</feature>
<dbReference type="AlphaFoldDB" id="A0A3E2H8E8"/>
<keyword evidence="5 6" id="KW-0472">Membrane</keyword>
<feature type="non-terminal residue" evidence="8">
    <location>
        <position position="1"/>
    </location>
</feature>
<evidence type="ECO:0000256" key="3">
    <source>
        <dbReference type="ARBA" id="ARBA00022692"/>
    </source>
</evidence>
<feature type="transmembrane region" description="Helical" evidence="6">
    <location>
        <begin position="332"/>
        <end position="353"/>
    </location>
</feature>
<organism evidence="8 9">
    <name type="scientific">Scytalidium lignicola</name>
    <name type="common">Hyphomycete</name>
    <dbReference type="NCBI Taxonomy" id="5539"/>
    <lineage>
        <taxon>Eukaryota</taxon>
        <taxon>Fungi</taxon>
        <taxon>Dikarya</taxon>
        <taxon>Ascomycota</taxon>
        <taxon>Pezizomycotina</taxon>
        <taxon>Leotiomycetes</taxon>
        <taxon>Leotiomycetes incertae sedis</taxon>
        <taxon>Scytalidium</taxon>
    </lineage>
</organism>
<evidence type="ECO:0000256" key="4">
    <source>
        <dbReference type="ARBA" id="ARBA00022989"/>
    </source>
</evidence>
<dbReference type="CDD" id="cd17323">
    <property type="entry name" value="MFS_Tpo1_MDR_like"/>
    <property type="match status" value="1"/>
</dbReference>
<feature type="non-terminal residue" evidence="8">
    <location>
        <position position="735"/>
    </location>
</feature>
<dbReference type="InterPro" id="IPR020846">
    <property type="entry name" value="MFS_dom"/>
</dbReference>
<keyword evidence="4 6" id="KW-1133">Transmembrane helix</keyword>
<evidence type="ECO:0000313" key="9">
    <source>
        <dbReference type="Proteomes" id="UP000258309"/>
    </source>
</evidence>
<evidence type="ECO:0000256" key="6">
    <source>
        <dbReference type="SAM" id="Phobius"/>
    </source>
</evidence>
<protein>
    <recommendedName>
        <fullName evidence="7">Major facilitator superfamily (MFS) profile domain-containing protein</fullName>
    </recommendedName>
</protein>
<dbReference type="PANTHER" id="PTHR23502">
    <property type="entry name" value="MAJOR FACILITATOR SUPERFAMILY"/>
    <property type="match status" value="1"/>
</dbReference>
<evidence type="ECO:0000256" key="5">
    <source>
        <dbReference type="ARBA" id="ARBA00023136"/>
    </source>
</evidence>
<evidence type="ECO:0000259" key="7">
    <source>
        <dbReference type="PROSITE" id="PS50850"/>
    </source>
</evidence>
<dbReference type="EMBL" id="NCSJ02000122">
    <property type="protein sequence ID" value="RFU29644.1"/>
    <property type="molecule type" value="Genomic_DNA"/>
</dbReference>
<dbReference type="FunFam" id="1.20.1250.20:FF:000011">
    <property type="entry name" value="MFS multidrug transporter, putative"/>
    <property type="match status" value="1"/>
</dbReference>
<dbReference type="PROSITE" id="PS50850">
    <property type="entry name" value="MFS"/>
    <property type="match status" value="1"/>
</dbReference>
<proteinExistence type="inferred from homology"/>
<dbReference type="InterPro" id="IPR011701">
    <property type="entry name" value="MFS"/>
</dbReference>
<feature type="transmembrane region" description="Helical" evidence="6">
    <location>
        <begin position="160"/>
        <end position="182"/>
    </location>
</feature>
<dbReference type="Pfam" id="PF07690">
    <property type="entry name" value="MFS_1"/>
    <property type="match status" value="1"/>
</dbReference>
<reference evidence="8 9" key="1">
    <citation type="submission" date="2018-05" db="EMBL/GenBank/DDBJ databases">
        <title>Draft genome sequence of Scytalidium lignicola DSM 105466, a ubiquitous saprotrophic fungus.</title>
        <authorList>
            <person name="Buettner E."/>
            <person name="Gebauer A.M."/>
            <person name="Hofrichter M."/>
            <person name="Liers C."/>
            <person name="Kellner H."/>
        </authorList>
    </citation>
    <scope>NUCLEOTIDE SEQUENCE [LARGE SCALE GENOMIC DNA]</scope>
    <source>
        <strain evidence="8 9">DSM 105466</strain>
    </source>
</reference>
<feature type="transmembrane region" description="Helical" evidence="6">
    <location>
        <begin position="434"/>
        <end position="458"/>
    </location>
</feature>
<dbReference type="STRING" id="5539.A0A3E2H8E8"/>
<dbReference type="GO" id="GO:0022857">
    <property type="term" value="F:transmembrane transporter activity"/>
    <property type="evidence" value="ECO:0007669"/>
    <property type="project" value="InterPro"/>
</dbReference>
<comment type="similarity">
    <text evidence="2">Belongs to the major facilitator superfamily.</text>
</comment>
<keyword evidence="3 6" id="KW-0812">Transmembrane</keyword>
<feature type="transmembrane region" description="Helical" evidence="6">
    <location>
        <begin position="292"/>
        <end position="312"/>
    </location>
</feature>
<dbReference type="InterPro" id="IPR036259">
    <property type="entry name" value="MFS_trans_sf"/>
</dbReference>
<feature type="transmembrane region" description="Helical" evidence="6">
    <location>
        <begin position="401"/>
        <end position="422"/>
    </location>
</feature>
<keyword evidence="9" id="KW-1185">Reference proteome</keyword>
<gene>
    <name evidence="8" type="ORF">B7463_g6702</name>
</gene>
<evidence type="ECO:0000256" key="2">
    <source>
        <dbReference type="ARBA" id="ARBA00008335"/>
    </source>
</evidence>
<feature type="transmembrane region" description="Helical" evidence="6">
    <location>
        <begin position="374"/>
        <end position="395"/>
    </location>
</feature>
<feature type="transmembrane region" description="Helical" evidence="6">
    <location>
        <begin position="194"/>
        <end position="215"/>
    </location>
</feature>
<comment type="caution">
    <text evidence="8">The sequence shown here is derived from an EMBL/GenBank/DDBJ whole genome shotgun (WGS) entry which is preliminary data.</text>
</comment>
<dbReference type="PANTHER" id="PTHR23502:SF68">
    <property type="entry name" value="MULTIDRUG TRANSPORTER, PUTATIVE (AFU_ORTHOLOGUE AFUA_3G01120)-RELATED"/>
    <property type="match status" value="1"/>
</dbReference>
<feature type="domain" description="Major facilitator superfamily (MFS) profile" evidence="7">
    <location>
        <begin position="68"/>
        <end position="495"/>
    </location>
</feature>
<feature type="transmembrane region" description="Helical" evidence="6">
    <location>
        <begin position="103"/>
        <end position="122"/>
    </location>
</feature>
<accession>A0A3E2H8E8</accession>
<dbReference type="SUPFAM" id="SSF103473">
    <property type="entry name" value="MFS general substrate transporter"/>
    <property type="match status" value="1"/>
</dbReference>
<comment type="subcellular location">
    <subcellularLocation>
        <location evidence="1">Membrane</location>
        <topology evidence="1">Multi-pass membrane protein</topology>
    </subcellularLocation>
</comment>
<dbReference type="Gene3D" id="1.20.1250.20">
    <property type="entry name" value="MFS general substrate transporter like domains"/>
    <property type="match status" value="1"/>
</dbReference>
<feature type="transmembrane region" description="Helical" evidence="6">
    <location>
        <begin position="227"/>
        <end position="251"/>
    </location>
</feature>
<name>A0A3E2H8E8_SCYLI</name>
<sequence>MADTTNKNANANAEISEMAIPARLSTAREFLDVLEEPKEPKDPNVVDFEGPDDPDNAMNWPGRKKFLNILVVSLITLLSPIASTISSAAAADIMVYFHSTNDSLGAFVTTVFLLGYTFGPIIIAPLSEMYGRALLYKICMVFFIVFNVACAVANSLGSLIVFRLLTGIMGSCPVTLGAGSIADMIPAERRAGAMAAYIIGVILGPSIGPICGGYLSPAAGWRWEFWLMAIAAGVVTVPVMFMNETYSYVILERKTERLRKERGNPDLRSALNTGKTPRQLFVFSILRPLKMLISPIIFLLSLYTAVVYSYLYLCFTTFPGVFSTKYGFGTGAAGLVTLGYGIGSVLGLFVCGATSDRLSKYLTQKYGGETKPEYRLPIMVLGGFLTPIGLFWYGWTAEAATHWIVPIIGTSFIGGGMIITYMASTMYLVDAYTVFSASVTAASTIFRCLFGALLPLAGPAMSILAHASVEEADNWKNTLGRLALPYFWIILSYNKDSLFNRMSKTTKRLAVPRPFVSGLWQDRDETEAVETMDTISQEGPSYMIDFGCTIPFIEVLEIIEREFKAVKNHKYIDPKVKGHYETAYKCLKKCLRIRDPLCDILLMIVLTYTSFTDTPALPIRSWNFEAGERKDFAYLAVTLTTRMLWFLYPRSFLWEDGEASYYVPEMTKKLEHKGINNWILLKLGWVKCKYYNRRKTPQNSELWLWPRDELLERRTKMFSQMDDAFTFIEGVFGTK</sequence>
<evidence type="ECO:0000256" key="1">
    <source>
        <dbReference type="ARBA" id="ARBA00004141"/>
    </source>
</evidence>
<dbReference type="OrthoDB" id="5296287at2759"/>
<dbReference type="GO" id="GO:0016020">
    <property type="term" value="C:membrane"/>
    <property type="evidence" value="ECO:0007669"/>
    <property type="project" value="UniProtKB-SubCell"/>
</dbReference>
<feature type="transmembrane region" description="Helical" evidence="6">
    <location>
        <begin position="134"/>
        <end position="154"/>
    </location>
</feature>